<sequence length="360" mass="40040">MNLKGKKVLLRVDFNVPLKGNKVADDFRIKAPLPGIKDLLKKGAKVLLLAHLESDDKNPSLEAVSRHLEKLLGMKVRFIKGKIPANPCDFPERVWLFDNLRLNSGEKNNDRNFAKQLARWGDYYINDAFSASHREHASIVGLPKFLPHEAGPLMKAEIKNLSNFFSPEHPFLFILAGKKFATKEPLISKFLKKADAIFIGGALANTFLAKRGTDVKRSKVESVKISDKILWSQKIILPEDWEIEEGSIYDAGPRTMKALSELAQNAKLVLWNGTIGLCEKGFTYGTKELGKSLGRSKAFRLVGGGDTVAAIRKMKLEKNFDFISTGGGAMLEFLAKETLPGIAALGEPRLQSRREALKKK</sequence>
<evidence type="ECO:0000256" key="5">
    <source>
        <dbReference type="ARBA" id="ARBA00022777"/>
    </source>
</evidence>
<evidence type="ECO:0000256" key="7">
    <source>
        <dbReference type="PIRSR" id="PIRSR000724-2"/>
    </source>
</evidence>
<feature type="binding site" evidence="7">
    <location>
        <position position="279"/>
    </location>
    <ligand>
        <name>ATP</name>
        <dbReference type="ChEBI" id="CHEBI:30616"/>
    </ligand>
</feature>
<organism evidence="9 10">
    <name type="scientific">Candidatus Giovannonibacteria bacterium GW2011_GWA2_44_13b</name>
    <dbReference type="NCBI Taxonomy" id="1618647"/>
    <lineage>
        <taxon>Bacteria</taxon>
        <taxon>Candidatus Giovannoniibacteriota</taxon>
    </lineage>
</organism>
<keyword evidence="5 8" id="KW-0418">Kinase</keyword>
<comment type="caution">
    <text evidence="9">The sequence shown here is derived from an EMBL/GenBank/DDBJ whole genome shotgun (WGS) entry which is preliminary data.</text>
</comment>
<dbReference type="STRING" id="1618647.UW30_C0008G0037"/>
<evidence type="ECO:0000313" key="9">
    <source>
        <dbReference type="EMBL" id="KKT41418.1"/>
    </source>
</evidence>
<dbReference type="SUPFAM" id="SSF53748">
    <property type="entry name" value="Phosphoglycerate kinase"/>
    <property type="match status" value="1"/>
</dbReference>
<dbReference type="GO" id="GO:0005829">
    <property type="term" value="C:cytosol"/>
    <property type="evidence" value="ECO:0007669"/>
    <property type="project" value="TreeGrafter"/>
</dbReference>
<dbReference type="GO" id="GO:0043531">
    <property type="term" value="F:ADP binding"/>
    <property type="evidence" value="ECO:0007669"/>
    <property type="project" value="TreeGrafter"/>
</dbReference>
<dbReference type="InterPro" id="IPR015911">
    <property type="entry name" value="Phosphoglycerate_kinase_CS"/>
</dbReference>
<dbReference type="PRINTS" id="PR00477">
    <property type="entry name" value="PHGLYCKINASE"/>
</dbReference>
<comment type="similarity">
    <text evidence="8">Belongs to the phosphoglycerate kinase family.</text>
</comment>
<dbReference type="GO" id="GO:0006096">
    <property type="term" value="P:glycolytic process"/>
    <property type="evidence" value="ECO:0007669"/>
    <property type="project" value="InterPro"/>
</dbReference>
<evidence type="ECO:0000313" key="10">
    <source>
        <dbReference type="Proteomes" id="UP000034736"/>
    </source>
</evidence>
<dbReference type="PANTHER" id="PTHR11406">
    <property type="entry name" value="PHOSPHOGLYCERATE KINASE"/>
    <property type="match status" value="1"/>
</dbReference>
<dbReference type="Proteomes" id="UP000034736">
    <property type="component" value="Unassembled WGS sequence"/>
</dbReference>
<dbReference type="PATRIC" id="fig|1618647.3.peg.424"/>
<evidence type="ECO:0000256" key="4">
    <source>
        <dbReference type="ARBA" id="ARBA00022741"/>
    </source>
</evidence>
<dbReference type="EMBL" id="LCHU01000008">
    <property type="protein sequence ID" value="KKT41418.1"/>
    <property type="molecule type" value="Genomic_DNA"/>
</dbReference>
<dbReference type="GO" id="GO:0005524">
    <property type="term" value="F:ATP binding"/>
    <property type="evidence" value="ECO:0007669"/>
    <property type="project" value="UniProtKB-KW"/>
</dbReference>
<dbReference type="GO" id="GO:0006094">
    <property type="term" value="P:gluconeogenesis"/>
    <property type="evidence" value="ECO:0007669"/>
    <property type="project" value="TreeGrafter"/>
</dbReference>
<dbReference type="InterPro" id="IPR015824">
    <property type="entry name" value="Phosphoglycerate_kinase_N"/>
</dbReference>
<dbReference type="InterPro" id="IPR001576">
    <property type="entry name" value="Phosphoglycerate_kinase"/>
</dbReference>
<dbReference type="InterPro" id="IPR036043">
    <property type="entry name" value="Phosphoglycerate_kinase_sf"/>
</dbReference>
<accession>A0A0G1H4L6</accession>
<dbReference type="PROSITE" id="PS00111">
    <property type="entry name" value="PGLYCERATE_KINASE"/>
    <property type="match status" value="1"/>
</dbReference>
<reference evidence="9 10" key="1">
    <citation type="journal article" date="2015" name="Nature">
        <title>rRNA introns, odd ribosomes, and small enigmatic genomes across a large radiation of phyla.</title>
        <authorList>
            <person name="Brown C.T."/>
            <person name="Hug L.A."/>
            <person name="Thomas B.C."/>
            <person name="Sharon I."/>
            <person name="Castelle C.J."/>
            <person name="Singh A."/>
            <person name="Wilkins M.J."/>
            <person name="Williams K.H."/>
            <person name="Banfield J.F."/>
        </authorList>
    </citation>
    <scope>NUCLEOTIDE SEQUENCE [LARGE SCALE GENOMIC DNA]</scope>
</reference>
<dbReference type="PIRSF" id="PIRSF000724">
    <property type="entry name" value="Pgk"/>
    <property type="match status" value="1"/>
</dbReference>
<evidence type="ECO:0000256" key="8">
    <source>
        <dbReference type="RuleBase" id="RU000532"/>
    </source>
</evidence>
<dbReference type="Gene3D" id="3.40.50.1260">
    <property type="entry name" value="Phosphoglycerate kinase, N-terminal domain"/>
    <property type="match status" value="2"/>
</dbReference>
<proteinExistence type="inferred from homology"/>
<feature type="binding site" evidence="7">
    <location>
        <position position="183"/>
    </location>
    <ligand>
        <name>ATP</name>
        <dbReference type="ChEBI" id="CHEBI:30616"/>
    </ligand>
</feature>
<keyword evidence="4" id="KW-0547">Nucleotide-binding</keyword>
<keyword evidence="6 7" id="KW-0067">ATP-binding</keyword>
<dbReference type="PANTHER" id="PTHR11406:SF23">
    <property type="entry name" value="PHOSPHOGLYCERATE KINASE 1, CHLOROPLASTIC-RELATED"/>
    <property type="match status" value="1"/>
</dbReference>
<gene>
    <name evidence="9" type="ORF">UW30_C0008G0037</name>
</gene>
<evidence type="ECO:0000256" key="3">
    <source>
        <dbReference type="ARBA" id="ARBA00022679"/>
    </source>
</evidence>
<evidence type="ECO:0000256" key="1">
    <source>
        <dbReference type="ARBA" id="ARBA00000642"/>
    </source>
</evidence>
<name>A0A0G1H4L6_9BACT</name>
<evidence type="ECO:0000256" key="6">
    <source>
        <dbReference type="ARBA" id="ARBA00022840"/>
    </source>
</evidence>
<dbReference type="EC" id="2.7.2.3" evidence="2 8"/>
<keyword evidence="3 8" id="KW-0808">Transferase</keyword>
<feature type="binding site" evidence="7">
    <location>
        <begin position="304"/>
        <end position="307"/>
    </location>
    <ligand>
        <name>ATP</name>
        <dbReference type="ChEBI" id="CHEBI:30616"/>
    </ligand>
</feature>
<dbReference type="Pfam" id="PF00162">
    <property type="entry name" value="PGK"/>
    <property type="match status" value="1"/>
</dbReference>
<comment type="catalytic activity">
    <reaction evidence="1 8">
        <text>(2R)-3-phosphoglycerate + ATP = (2R)-3-phospho-glyceroyl phosphate + ADP</text>
        <dbReference type="Rhea" id="RHEA:14801"/>
        <dbReference type="ChEBI" id="CHEBI:30616"/>
        <dbReference type="ChEBI" id="CHEBI:57604"/>
        <dbReference type="ChEBI" id="CHEBI:58272"/>
        <dbReference type="ChEBI" id="CHEBI:456216"/>
        <dbReference type="EC" id="2.7.2.3"/>
    </reaction>
</comment>
<dbReference type="AlphaFoldDB" id="A0A0G1H4L6"/>
<dbReference type="GO" id="GO:0004618">
    <property type="term" value="F:phosphoglycerate kinase activity"/>
    <property type="evidence" value="ECO:0007669"/>
    <property type="project" value="UniProtKB-EC"/>
</dbReference>
<evidence type="ECO:0000256" key="2">
    <source>
        <dbReference type="ARBA" id="ARBA00013061"/>
    </source>
</evidence>
<protein>
    <recommendedName>
        <fullName evidence="2 8">Phosphoglycerate kinase</fullName>
        <ecNumber evidence="2 8">2.7.2.3</ecNumber>
    </recommendedName>
</protein>